<evidence type="ECO:0000256" key="2">
    <source>
        <dbReference type="ARBA" id="ARBA00022448"/>
    </source>
</evidence>
<feature type="transmembrane region" description="Helical" evidence="9">
    <location>
        <begin position="72"/>
        <end position="95"/>
    </location>
</feature>
<dbReference type="OrthoDB" id="9766870at2"/>
<dbReference type="PROSITE" id="PS50928">
    <property type="entry name" value="ABC_TM1"/>
    <property type="match status" value="1"/>
</dbReference>
<evidence type="ECO:0000256" key="8">
    <source>
        <dbReference type="ARBA" id="ARBA00023136"/>
    </source>
</evidence>
<evidence type="ECO:0000256" key="5">
    <source>
        <dbReference type="ARBA" id="ARBA00022856"/>
    </source>
</evidence>
<name>A0A561R901_9HYPH</name>
<evidence type="ECO:0000259" key="10">
    <source>
        <dbReference type="PROSITE" id="PS50928"/>
    </source>
</evidence>
<keyword evidence="4 9" id="KW-0812">Transmembrane</keyword>
<dbReference type="AlphaFoldDB" id="A0A561R901"/>
<feature type="transmembrane region" description="Helical" evidence="9">
    <location>
        <begin position="12"/>
        <end position="32"/>
    </location>
</feature>
<dbReference type="InterPro" id="IPR035906">
    <property type="entry name" value="MetI-like_sf"/>
</dbReference>
<keyword evidence="3" id="KW-1003">Cell membrane</keyword>
<dbReference type="InterPro" id="IPR050366">
    <property type="entry name" value="BP-dependent_transpt_permease"/>
</dbReference>
<dbReference type="Gene3D" id="1.10.3720.10">
    <property type="entry name" value="MetI-like"/>
    <property type="match status" value="1"/>
</dbReference>
<dbReference type="InterPro" id="IPR025966">
    <property type="entry name" value="OppC_N"/>
</dbReference>
<dbReference type="Pfam" id="PF00528">
    <property type="entry name" value="BPD_transp_1"/>
    <property type="match status" value="1"/>
</dbReference>
<accession>A0A561R901</accession>
<feature type="transmembrane region" description="Helical" evidence="9">
    <location>
        <begin position="131"/>
        <end position="151"/>
    </location>
</feature>
<evidence type="ECO:0000313" key="11">
    <source>
        <dbReference type="EMBL" id="TWF59081.1"/>
    </source>
</evidence>
<comment type="subcellular location">
    <subcellularLocation>
        <location evidence="1 9">Cell membrane</location>
        <topology evidence="1 9">Multi-pass membrane protein</topology>
    </subcellularLocation>
</comment>
<keyword evidence="2 9" id="KW-0813">Transport</keyword>
<feature type="transmembrane region" description="Helical" evidence="9">
    <location>
        <begin position="235"/>
        <end position="256"/>
    </location>
</feature>
<keyword evidence="5" id="KW-0571">Peptide transport</keyword>
<dbReference type="GO" id="GO:0005886">
    <property type="term" value="C:plasma membrane"/>
    <property type="evidence" value="ECO:0007669"/>
    <property type="project" value="UniProtKB-SubCell"/>
</dbReference>
<dbReference type="EMBL" id="VIWP01000001">
    <property type="protein sequence ID" value="TWF59081.1"/>
    <property type="molecule type" value="Genomic_DNA"/>
</dbReference>
<sequence length="275" mass="29966">MLFFVREPMATIGLILFSAIVLLAIFAPLISIEPEIDLGHRLMGPSLSAPLGTDRMGVDLLTSIIWGARSSLVIAIATVSICVAIGVPIGLVAGYYRHWFCESLMRVSDVALAVPEIMVAIAITQTLGPSISTVVIALSVTYWPFWARLVYAETKSMRNEIFIESAEALGVSPWRIMLLHILPGLTSSIVIRTSVGFGATILAASTLGCLGLGPPPPTPEWGRILSESRDYLPDAWWYPLAPGLAIFITVLGFYLFGDGLRKSLNPQLRLRSERW</sequence>
<evidence type="ECO:0000313" key="12">
    <source>
        <dbReference type="Proteomes" id="UP000320653"/>
    </source>
</evidence>
<keyword evidence="6" id="KW-0653">Protein transport</keyword>
<keyword evidence="12" id="KW-1185">Reference proteome</keyword>
<evidence type="ECO:0000256" key="4">
    <source>
        <dbReference type="ARBA" id="ARBA00022692"/>
    </source>
</evidence>
<comment type="similarity">
    <text evidence="9">Belongs to the binding-protein-dependent transport system permease family.</text>
</comment>
<reference evidence="11 12" key="1">
    <citation type="submission" date="2019-06" db="EMBL/GenBank/DDBJ databases">
        <title>Sorghum-associated microbial communities from plants grown in Nebraska, USA.</title>
        <authorList>
            <person name="Schachtman D."/>
        </authorList>
    </citation>
    <scope>NUCLEOTIDE SEQUENCE [LARGE SCALE GENOMIC DNA]</scope>
    <source>
        <strain evidence="11 12">1225</strain>
    </source>
</reference>
<proteinExistence type="inferred from homology"/>
<dbReference type="PANTHER" id="PTHR43386">
    <property type="entry name" value="OLIGOPEPTIDE TRANSPORT SYSTEM PERMEASE PROTEIN APPC"/>
    <property type="match status" value="1"/>
</dbReference>
<feature type="transmembrane region" description="Helical" evidence="9">
    <location>
        <begin position="195"/>
        <end position="215"/>
    </location>
</feature>
<dbReference type="GO" id="GO:0015833">
    <property type="term" value="P:peptide transport"/>
    <property type="evidence" value="ECO:0007669"/>
    <property type="project" value="UniProtKB-KW"/>
</dbReference>
<evidence type="ECO:0000256" key="7">
    <source>
        <dbReference type="ARBA" id="ARBA00022989"/>
    </source>
</evidence>
<gene>
    <name evidence="11" type="ORF">FHW37_101887</name>
</gene>
<keyword evidence="8 9" id="KW-0472">Membrane</keyword>
<evidence type="ECO:0000256" key="6">
    <source>
        <dbReference type="ARBA" id="ARBA00022927"/>
    </source>
</evidence>
<keyword evidence="7 9" id="KW-1133">Transmembrane helix</keyword>
<dbReference type="GO" id="GO:0015031">
    <property type="term" value="P:protein transport"/>
    <property type="evidence" value="ECO:0007669"/>
    <property type="project" value="UniProtKB-KW"/>
</dbReference>
<dbReference type="Proteomes" id="UP000320653">
    <property type="component" value="Unassembled WGS sequence"/>
</dbReference>
<dbReference type="InterPro" id="IPR000515">
    <property type="entry name" value="MetI-like"/>
</dbReference>
<dbReference type="PANTHER" id="PTHR43386:SF1">
    <property type="entry name" value="D,D-DIPEPTIDE TRANSPORT SYSTEM PERMEASE PROTEIN DDPC-RELATED"/>
    <property type="match status" value="1"/>
</dbReference>
<dbReference type="SUPFAM" id="SSF161098">
    <property type="entry name" value="MetI-like"/>
    <property type="match status" value="1"/>
</dbReference>
<evidence type="ECO:0000256" key="3">
    <source>
        <dbReference type="ARBA" id="ARBA00022475"/>
    </source>
</evidence>
<dbReference type="Pfam" id="PF12911">
    <property type="entry name" value="OppC_N"/>
    <property type="match status" value="1"/>
</dbReference>
<protein>
    <submittedName>
        <fullName evidence="11">Peptide/nickel transport system permease protein</fullName>
    </submittedName>
</protein>
<comment type="caution">
    <text evidence="11">The sequence shown here is derived from an EMBL/GenBank/DDBJ whole genome shotgun (WGS) entry which is preliminary data.</text>
</comment>
<feature type="domain" description="ABC transmembrane type-1" evidence="10">
    <location>
        <begin position="68"/>
        <end position="257"/>
    </location>
</feature>
<evidence type="ECO:0000256" key="1">
    <source>
        <dbReference type="ARBA" id="ARBA00004651"/>
    </source>
</evidence>
<dbReference type="CDD" id="cd06261">
    <property type="entry name" value="TM_PBP2"/>
    <property type="match status" value="1"/>
</dbReference>
<dbReference type="GO" id="GO:0055085">
    <property type="term" value="P:transmembrane transport"/>
    <property type="evidence" value="ECO:0007669"/>
    <property type="project" value="InterPro"/>
</dbReference>
<evidence type="ECO:0000256" key="9">
    <source>
        <dbReference type="RuleBase" id="RU363032"/>
    </source>
</evidence>
<dbReference type="RefSeq" id="WP_145632994.1">
    <property type="nucleotide sequence ID" value="NZ_VIWP01000001.1"/>
</dbReference>
<organism evidence="11 12">
    <name type="scientific">Neorhizobium alkalisoli</name>
    <dbReference type="NCBI Taxonomy" id="528178"/>
    <lineage>
        <taxon>Bacteria</taxon>
        <taxon>Pseudomonadati</taxon>
        <taxon>Pseudomonadota</taxon>
        <taxon>Alphaproteobacteria</taxon>
        <taxon>Hyphomicrobiales</taxon>
        <taxon>Rhizobiaceae</taxon>
        <taxon>Rhizobium/Agrobacterium group</taxon>
        <taxon>Neorhizobium</taxon>
    </lineage>
</organism>